<evidence type="ECO:0000313" key="2">
    <source>
        <dbReference type="Proteomes" id="UP000823775"/>
    </source>
</evidence>
<dbReference type="EMBL" id="JACEIK010019424">
    <property type="protein sequence ID" value="MCE5166124.1"/>
    <property type="molecule type" value="Genomic_DNA"/>
</dbReference>
<evidence type="ECO:0000313" key="1">
    <source>
        <dbReference type="EMBL" id="MCE5166124.1"/>
    </source>
</evidence>
<proteinExistence type="predicted"/>
<keyword evidence="2" id="KW-1185">Reference proteome</keyword>
<accession>A0ABS8Y4F5</accession>
<organism evidence="1 2">
    <name type="scientific">Datura stramonium</name>
    <name type="common">Jimsonweed</name>
    <name type="synonym">Common thornapple</name>
    <dbReference type="NCBI Taxonomy" id="4076"/>
    <lineage>
        <taxon>Eukaryota</taxon>
        <taxon>Viridiplantae</taxon>
        <taxon>Streptophyta</taxon>
        <taxon>Embryophyta</taxon>
        <taxon>Tracheophyta</taxon>
        <taxon>Spermatophyta</taxon>
        <taxon>Magnoliopsida</taxon>
        <taxon>eudicotyledons</taxon>
        <taxon>Gunneridae</taxon>
        <taxon>Pentapetalae</taxon>
        <taxon>asterids</taxon>
        <taxon>lamiids</taxon>
        <taxon>Solanales</taxon>
        <taxon>Solanaceae</taxon>
        <taxon>Solanoideae</taxon>
        <taxon>Datureae</taxon>
        <taxon>Datura</taxon>
    </lineage>
</organism>
<feature type="non-terminal residue" evidence="1">
    <location>
        <position position="1"/>
    </location>
</feature>
<gene>
    <name evidence="1" type="ORF">HAX54_014949</name>
</gene>
<reference evidence="1 2" key="1">
    <citation type="journal article" date="2021" name="BMC Genomics">
        <title>Datura genome reveals duplications of psychoactive alkaloid biosynthetic genes and high mutation rate following tissue culture.</title>
        <authorList>
            <person name="Rajewski A."/>
            <person name="Carter-House D."/>
            <person name="Stajich J."/>
            <person name="Litt A."/>
        </authorList>
    </citation>
    <scope>NUCLEOTIDE SEQUENCE [LARGE SCALE GENOMIC DNA]</scope>
    <source>
        <strain evidence="1">AR-01</strain>
    </source>
</reference>
<name>A0ABS8Y4F5_DATST</name>
<comment type="caution">
    <text evidence="1">The sequence shown here is derived from an EMBL/GenBank/DDBJ whole genome shotgun (WGS) entry which is preliminary data.</text>
</comment>
<protein>
    <submittedName>
        <fullName evidence="1">Uncharacterized protein</fullName>
    </submittedName>
</protein>
<dbReference type="Proteomes" id="UP000823775">
    <property type="component" value="Unassembled WGS sequence"/>
</dbReference>
<sequence length="64" mass="7269">VVTIDGVQCNYGVDLEIPHPLKLFDITEVTTSRGESITFLTIDKIIRMEQSIKLLLPKLQIHAY</sequence>